<accession>A0A8H5BFR8</accession>
<proteinExistence type="predicted"/>
<reference evidence="2 3" key="1">
    <citation type="journal article" date="2020" name="ISME J.">
        <title>Uncovering the hidden diversity of litter-decomposition mechanisms in mushroom-forming fungi.</title>
        <authorList>
            <person name="Floudas D."/>
            <person name="Bentzer J."/>
            <person name="Ahren D."/>
            <person name="Johansson T."/>
            <person name="Persson P."/>
            <person name="Tunlid A."/>
        </authorList>
    </citation>
    <scope>NUCLEOTIDE SEQUENCE [LARGE SCALE GENOMIC DNA]</scope>
    <source>
        <strain evidence="2 3">CBS 101986</strain>
    </source>
</reference>
<feature type="compositionally biased region" description="Low complexity" evidence="1">
    <location>
        <begin position="117"/>
        <end position="138"/>
    </location>
</feature>
<feature type="compositionally biased region" description="Low complexity" evidence="1">
    <location>
        <begin position="145"/>
        <end position="161"/>
    </location>
</feature>
<feature type="region of interest" description="Disordered" evidence="1">
    <location>
        <begin position="226"/>
        <end position="257"/>
    </location>
</feature>
<protein>
    <submittedName>
        <fullName evidence="2">Uncharacterized protein</fullName>
    </submittedName>
</protein>
<feature type="compositionally biased region" description="Basic and acidic residues" evidence="1">
    <location>
        <begin position="240"/>
        <end position="251"/>
    </location>
</feature>
<dbReference type="EMBL" id="JAACJJ010000028">
    <property type="protein sequence ID" value="KAF5322549.1"/>
    <property type="molecule type" value="Genomic_DNA"/>
</dbReference>
<name>A0A8H5BFR8_9AGAR</name>
<sequence length="257" mass="27536">MSGFPAWSFLFHEVLKEQEPKNTCPLCRQPLFKPEPDRSPSPATESVSTVASAPSASDTPADANATNPSSSNDTTRTNTNTNRDANGQAELEAALEEHFGRFQQFLGRAFEGTGEDVPVPTSTTGSNPSPDSNSNPNTVSPPPSAATNASASTNSPQTTDASTDHTTTRPRGSGGIGRDLGEGHAGDDEFENEEDELLARLAAGMSPQERQRLRATMAQMQNMFSGSTPLDAMFGFSPQARREERDDDRDQFSGMYS</sequence>
<feature type="region of interest" description="Disordered" evidence="1">
    <location>
        <begin position="20"/>
        <end position="195"/>
    </location>
</feature>
<feature type="compositionally biased region" description="Low complexity" evidence="1">
    <location>
        <begin position="41"/>
        <end position="86"/>
    </location>
</feature>
<evidence type="ECO:0000313" key="3">
    <source>
        <dbReference type="Proteomes" id="UP000567179"/>
    </source>
</evidence>
<keyword evidence="3" id="KW-1185">Reference proteome</keyword>
<evidence type="ECO:0000313" key="2">
    <source>
        <dbReference type="EMBL" id="KAF5322549.1"/>
    </source>
</evidence>
<dbReference type="Proteomes" id="UP000567179">
    <property type="component" value="Unassembled WGS sequence"/>
</dbReference>
<gene>
    <name evidence="2" type="ORF">D9619_000302</name>
</gene>
<dbReference type="AlphaFoldDB" id="A0A8H5BFR8"/>
<evidence type="ECO:0000256" key="1">
    <source>
        <dbReference type="SAM" id="MobiDB-lite"/>
    </source>
</evidence>
<comment type="caution">
    <text evidence="2">The sequence shown here is derived from an EMBL/GenBank/DDBJ whole genome shotgun (WGS) entry which is preliminary data.</text>
</comment>
<organism evidence="2 3">
    <name type="scientific">Psilocybe cf. subviscida</name>
    <dbReference type="NCBI Taxonomy" id="2480587"/>
    <lineage>
        <taxon>Eukaryota</taxon>
        <taxon>Fungi</taxon>
        <taxon>Dikarya</taxon>
        <taxon>Basidiomycota</taxon>
        <taxon>Agaricomycotina</taxon>
        <taxon>Agaricomycetes</taxon>
        <taxon>Agaricomycetidae</taxon>
        <taxon>Agaricales</taxon>
        <taxon>Agaricineae</taxon>
        <taxon>Strophariaceae</taxon>
        <taxon>Psilocybe</taxon>
    </lineage>
</organism>